<name>A0A438HRU5_VITVI</name>
<dbReference type="InterPro" id="IPR036576">
    <property type="entry name" value="WRKY_dom_sf"/>
</dbReference>
<dbReference type="InterPro" id="IPR044810">
    <property type="entry name" value="WRKY_plant"/>
</dbReference>
<feature type="region of interest" description="Disordered" evidence="7">
    <location>
        <begin position="39"/>
        <end position="66"/>
    </location>
</feature>
<comment type="subcellular location">
    <subcellularLocation>
        <location evidence="1">Nucleus</location>
    </subcellularLocation>
</comment>
<evidence type="ECO:0000256" key="5">
    <source>
        <dbReference type="ARBA" id="ARBA00023163"/>
    </source>
</evidence>
<dbReference type="GO" id="GO:0043565">
    <property type="term" value="F:sequence-specific DNA binding"/>
    <property type="evidence" value="ECO:0007669"/>
    <property type="project" value="InterPro"/>
</dbReference>
<dbReference type="AlphaFoldDB" id="A0A438HRU5"/>
<keyword evidence="4" id="KW-0238">DNA-binding</keyword>
<accession>A0A438HRU5</accession>
<dbReference type="SMART" id="SM00774">
    <property type="entry name" value="WRKY"/>
    <property type="match status" value="2"/>
</dbReference>
<dbReference type="Gene3D" id="2.20.25.80">
    <property type="entry name" value="WRKY domain"/>
    <property type="match status" value="2"/>
</dbReference>
<dbReference type="SUPFAM" id="SSF118290">
    <property type="entry name" value="WRKY DNA-binding domain"/>
    <property type="match status" value="2"/>
</dbReference>
<organism evidence="9 10">
    <name type="scientific">Vitis vinifera</name>
    <name type="common">Grape</name>
    <dbReference type="NCBI Taxonomy" id="29760"/>
    <lineage>
        <taxon>Eukaryota</taxon>
        <taxon>Viridiplantae</taxon>
        <taxon>Streptophyta</taxon>
        <taxon>Embryophyta</taxon>
        <taxon>Tracheophyta</taxon>
        <taxon>Spermatophyta</taxon>
        <taxon>Magnoliopsida</taxon>
        <taxon>eudicotyledons</taxon>
        <taxon>Gunneridae</taxon>
        <taxon>Pentapetalae</taxon>
        <taxon>rosids</taxon>
        <taxon>Vitales</taxon>
        <taxon>Vitaceae</taxon>
        <taxon>Viteae</taxon>
        <taxon>Vitis</taxon>
    </lineage>
</organism>
<gene>
    <name evidence="9" type="primary">WRKY20_1</name>
    <name evidence="9" type="ORF">CK203_026966</name>
</gene>
<comment type="caution">
    <text evidence="9">The sequence shown here is derived from an EMBL/GenBank/DDBJ whole genome shotgun (WGS) entry which is preliminary data.</text>
</comment>
<evidence type="ECO:0000256" key="7">
    <source>
        <dbReference type="SAM" id="MobiDB-lite"/>
    </source>
</evidence>
<dbReference type="InterPro" id="IPR003657">
    <property type="entry name" value="WRKY_dom"/>
</dbReference>
<dbReference type="Pfam" id="PF03106">
    <property type="entry name" value="WRKY"/>
    <property type="match status" value="2"/>
</dbReference>
<dbReference type="PANTHER" id="PTHR31221">
    <property type="entry name" value="WRKY TRANSCRIPTION FACTOR PROTEIN 1-RELATED"/>
    <property type="match status" value="1"/>
</dbReference>
<dbReference type="GO" id="GO:0003700">
    <property type="term" value="F:DNA-binding transcription factor activity"/>
    <property type="evidence" value="ECO:0007669"/>
    <property type="project" value="InterPro"/>
</dbReference>
<feature type="compositionally biased region" description="Acidic residues" evidence="7">
    <location>
        <begin position="385"/>
        <end position="398"/>
    </location>
</feature>
<protein>
    <submittedName>
        <fullName evidence="9">Putative WRKY transcription factor 20</fullName>
    </submittedName>
</protein>
<dbReference type="Proteomes" id="UP000288805">
    <property type="component" value="Unassembled WGS sequence"/>
</dbReference>
<dbReference type="EMBL" id="QGNW01000186">
    <property type="protein sequence ID" value="RVW87187.1"/>
    <property type="molecule type" value="Genomic_DNA"/>
</dbReference>
<feature type="domain" description="WRKY" evidence="8">
    <location>
        <begin position="431"/>
        <end position="506"/>
    </location>
</feature>
<feature type="region of interest" description="Disordered" evidence="7">
    <location>
        <begin position="362"/>
        <end position="404"/>
    </location>
</feature>
<reference evidence="9 10" key="1">
    <citation type="journal article" date="2018" name="PLoS Genet.">
        <title>Population sequencing reveals clonal diversity and ancestral inbreeding in the grapevine cultivar Chardonnay.</title>
        <authorList>
            <person name="Roach M.J."/>
            <person name="Johnson D.L."/>
            <person name="Bohlmann J."/>
            <person name="van Vuuren H.J."/>
            <person name="Jones S.J."/>
            <person name="Pretorius I.S."/>
            <person name="Schmidt S.A."/>
            <person name="Borneman A.R."/>
        </authorList>
    </citation>
    <scope>NUCLEOTIDE SEQUENCE [LARGE SCALE GENOMIC DNA]</scope>
    <source>
        <strain evidence="10">cv. Chardonnay</strain>
        <tissue evidence="9">Leaf</tissue>
    </source>
</reference>
<dbReference type="GO" id="GO:0005634">
    <property type="term" value="C:nucleus"/>
    <property type="evidence" value="ECO:0007669"/>
    <property type="project" value="UniProtKB-SubCell"/>
</dbReference>
<evidence type="ECO:0000256" key="4">
    <source>
        <dbReference type="ARBA" id="ARBA00023125"/>
    </source>
</evidence>
<sequence>MEDSVNYEIRNSRSKSPDVFAETFDNRFNSTNHVRAAIRNSGTVSNSVDSPTTVSGGKSDSRVTYGTGPSVSRYKLMSPAKLPISRSPCLTIPPGLSPSSLLESPVLLSNMKVEPSPTTGSLPKNQIVLDPVGSASFSTTADGSTGNEINVGNFEFRPHNRSSLGSGLSSLGHLASASNLQHHEARVEVQDRGQTQSFATSSYVKSDKAADPSVTAPNPQASMVASSASLPIKIDYGKLQQSQGFDIGVQAALSEQKESNPSFTAEKSSEDGYNWRKYGQKHVKGSEFPRSYYKCTHPNCQVKKQLERSHDGKVTEIIYKGRHDHPKPQARRRFAVGAALSIHEETQDKFSYLTNIEHKTSHAHGQTSYHGELDSVPEVPPFTASDDEQEADEDDVDDPDSKRRRLECGGLDVIPLHKPTREPRVVVQTVSEVDILDDGYRWRKYGQKVVKGNPNPRYGFLLSTRHIELYKCTNAGCPVRKHVERASHDPKAVITTYEGKHNHDVPAARSNTHDTVGSSIYSTSMDAILRTKLEETDTISLDLGVGISLSPDNGSNERPQTMEADPDRTQIHIVGSDCSKLIQATSSSAYYSISNDSVDQREIRENQGGNFTFEAPPLNRSSNPYPQSMGSLLMGP</sequence>
<evidence type="ECO:0000256" key="6">
    <source>
        <dbReference type="ARBA" id="ARBA00023242"/>
    </source>
</evidence>
<feature type="compositionally biased region" description="Polar residues" evidence="7">
    <location>
        <begin position="619"/>
        <end position="630"/>
    </location>
</feature>
<dbReference type="PANTHER" id="PTHR31221:SF193">
    <property type="entry name" value="WRKY TRANSCRIPTION FACTOR PROTEIN 1-RELATED"/>
    <property type="match status" value="1"/>
</dbReference>
<feature type="region of interest" description="Disordered" evidence="7">
    <location>
        <begin position="610"/>
        <end position="636"/>
    </location>
</feature>
<evidence type="ECO:0000256" key="1">
    <source>
        <dbReference type="ARBA" id="ARBA00004123"/>
    </source>
</evidence>
<evidence type="ECO:0000256" key="3">
    <source>
        <dbReference type="ARBA" id="ARBA00023015"/>
    </source>
</evidence>
<evidence type="ECO:0000313" key="10">
    <source>
        <dbReference type="Proteomes" id="UP000288805"/>
    </source>
</evidence>
<keyword evidence="5" id="KW-0804">Transcription</keyword>
<keyword evidence="2" id="KW-0677">Repeat</keyword>
<feature type="compositionally biased region" description="Polar residues" evidence="7">
    <location>
        <begin position="40"/>
        <end position="66"/>
    </location>
</feature>
<dbReference type="FunFam" id="2.20.25.80:FF:000006">
    <property type="entry name" value="WRKY transcription factor"/>
    <property type="match status" value="1"/>
</dbReference>
<dbReference type="PROSITE" id="PS50811">
    <property type="entry name" value="WRKY"/>
    <property type="match status" value="2"/>
</dbReference>
<keyword evidence="6" id="KW-0539">Nucleus</keyword>
<evidence type="ECO:0000313" key="9">
    <source>
        <dbReference type="EMBL" id="RVW87187.1"/>
    </source>
</evidence>
<evidence type="ECO:0000259" key="8">
    <source>
        <dbReference type="PROSITE" id="PS50811"/>
    </source>
</evidence>
<proteinExistence type="predicted"/>
<feature type="domain" description="WRKY" evidence="8">
    <location>
        <begin position="264"/>
        <end position="328"/>
    </location>
</feature>
<keyword evidence="3" id="KW-0805">Transcription regulation</keyword>
<evidence type="ECO:0000256" key="2">
    <source>
        <dbReference type="ARBA" id="ARBA00022737"/>
    </source>
</evidence>